<dbReference type="InterPro" id="IPR036259">
    <property type="entry name" value="MFS_trans_sf"/>
</dbReference>
<feature type="transmembrane region" description="Helical" evidence="2">
    <location>
        <begin position="56"/>
        <end position="74"/>
    </location>
</feature>
<organism evidence="3 4">
    <name type="scientific">Salinicoccus sesuvii</name>
    <dbReference type="NCBI Taxonomy" id="868281"/>
    <lineage>
        <taxon>Bacteria</taxon>
        <taxon>Bacillati</taxon>
        <taxon>Bacillota</taxon>
        <taxon>Bacilli</taxon>
        <taxon>Bacillales</taxon>
        <taxon>Staphylococcaceae</taxon>
        <taxon>Salinicoccus</taxon>
    </lineage>
</organism>
<evidence type="ECO:0000313" key="4">
    <source>
        <dbReference type="Proteomes" id="UP001595637"/>
    </source>
</evidence>
<accession>A0ABV7N9U9</accession>
<dbReference type="InterPro" id="IPR052714">
    <property type="entry name" value="MFS_Exporter"/>
</dbReference>
<dbReference type="PANTHER" id="PTHR23531:SF1">
    <property type="entry name" value="QUINOLENE RESISTANCE PROTEIN NORA"/>
    <property type="match status" value="1"/>
</dbReference>
<dbReference type="Pfam" id="PF07690">
    <property type="entry name" value="MFS_1"/>
    <property type="match status" value="1"/>
</dbReference>
<reference evidence="4" key="1">
    <citation type="journal article" date="2019" name="Int. J. Syst. Evol. Microbiol.">
        <title>The Global Catalogue of Microorganisms (GCM) 10K type strain sequencing project: providing services to taxonomists for standard genome sequencing and annotation.</title>
        <authorList>
            <consortium name="The Broad Institute Genomics Platform"/>
            <consortium name="The Broad Institute Genome Sequencing Center for Infectious Disease"/>
            <person name="Wu L."/>
            <person name="Ma J."/>
        </authorList>
    </citation>
    <scope>NUCLEOTIDE SEQUENCE [LARGE SCALE GENOMIC DNA]</scope>
    <source>
        <strain evidence="4">CCM 7756</strain>
    </source>
</reference>
<keyword evidence="2" id="KW-0812">Transmembrane</keyword>
<keyword evidence="2" id="KW-1133">Transmembrane helix</keyword>
<evidence type="ECO:0000313" key="3">
    <source>
        <dbReference type="EMBL" id="MFC3389679.1"/>
    </source>
</evidence>
<keyword evidence="2" id="KW-0472">Membrane</keyword>
<dbReference type="SUPFAM" id="SSF103473">
    <property type="entry name" value="MFS general substrate transporter"/>
    <property type="match status" value="1"/>
</dbReference>
<feature type="transmembrane region" description="Helical" evidence="2">
    <location>
        <begin position="25"/>
        <end position="44"/>
    </location>
</feature>
<dbReference type="Gene3D" id="1.20.1250.20">
    <property type="entry name" value="MFS general substrate transporter like domains"/>
    <property type="match status" value="1"/>
</dbReference>
<proteinExistence type="predicted"/>
<name>A0ABV7N9U9_9STAP</name>
<feature type="non-terminal residue" evidence="3">
    <location>
        <position position="122"/>
    </location>
</feature>
<dbReference type="InterPro" id="IPR011701">
    <property type="entry name" value="MFS"/>
</dbReference>
<dbReference type="PANTHER" id="PTHR23531">
    <property type="entry name" value="QUINOLENE RESISTANCE PROTEIN NORA"/>
    <property type="match status" value="1"/>
</dbReference>
<keyword evidence="4" id="KW-1185">Reference proteome</keyword>
<evidence type="ECO:0000256" key="2">
    <source>
        <dbReference type="SAM" id="Phobius"/>
    </source>
</evidence>
<dbReference type="RefSeq" id="WP_380657264.1">
    <property type="nucleotide sequence ID" value="NZ_JBHRVQ010000004.1"/>
</dbReference>
<protein>
    <submittedName>
        <fullName evidence="3">MFS transporter</fullName>
    </submittedName>
</protein>
<dbReference type="EMBL" id="JBHRVQ010000004">
    <property type="protein sequence ID" value="MFC3389679.1"/>
    <property type="molecule type" value="Genomic_DNA"/>
</dbReference>
<comment type="caution">
    <text evidence="3">The sequence shown here is derived from an EMBL/GenBank/DDBJ whole genome shotgun (WGS) entry which is preliminary data.</text>
</comment>
<dbReference type="Proteomes" id="UP001595637">
    <property type="component" value="Unassembled WGS sequence"/>
</dbReference>
<comment type="subcellular location">
    <subcellularLocation>
        <location evidence="1">Cell membrane</location>
        <topology evidence="1">Multi-pass membrane protein</topology>
    </subcellularLocation>
</comment>
<gene>
    <name evidence="3" type="ORF">ACFOEO_14025</name>
</gene>
<evidence type="ECO:0000256" key="1">
    <source>
        <dbReference type="ARBA" id="ARBA00004651"/>
    </source>
</evidence>
<sequence>MLAMFLLMVTISGYAVDEFNVSTSTAGLVAGIFIVGSLIGRILTGHQLSLIGAKRIMYIGTGMFIVTYGLYFVAGNLPMLLLVRFFQWTGQRSCNHCGRHHRSACITKVTSWRRHQLFQPEL</sequence>